<dbReference type="EMBL" id="MFEO01000031">
    <property type="protein sequence ID" value="OGE88614.1"/>
    <property type="molecule type" value="Genomic_DNA"/>
</dbReference>
<sequence length="89" mass="10109">MDHKVNQHGHDSRMMWVMMIGCTLPVLLILLSNPGSFSPLSWVVIVAVVAMIGFHIWGMIKSKRGKDKPLDSQPSENQSKHHYNNQRSN</sequence>
<dbReference type="STRING" id="1817828.A2722_04115"/>
<evidence type="ECO:0000256" key="2">
    <source>
        <dbReference type="SAM" id="Phobius"/>
    </source>
</evidence>
<accession>A0A1F5PFT5</accession>
<keyword evidence="2" id="KW-0472">Membrane</keyword>
<feature type="compositionally biased region" description="Basic residues" evidence="1">
    <location>
        <begin position="80"/>
        <end position="89"/>
    </location>
</feature>
<dbReference type="AlphaFoldDB" id="A0A1F5PFT5"/>
<evidence type="ECO:0000313" key="4">
    <source>
        <dbReference type="Proteomes" id="UP000178377"/>
    </source>
</evidence>
<keyword evidence="2" id="KW-1133">Transmembrane helix</keyword>
<feature type="transmembrane region" description="Helical" evidence="2">
    <location>
        <begin position="14"/>
        <end position="33"/>
    </location>
</feature>
<evidence type="ECO:0000313" key="3">
    <source>
        <dbReference type="EMBL" id="OGE88614.1"/>
    </source>
</evidence>
<dbReference type="Proteomes" id="UP000178377">
    <property type="component" value="Unassembled WGS sequence"/>
</dbReference>
<gene>
    <name evidence="3" type="ORF">A2722_04115</name>
</gene>
<feature type="transmembrane region" description="Helical" evidence="2">
    <location>
        <begin position="39"/>
        <end position="60"/>
    </location>
</feature>
<organism evidence="3 4">
    <name type="scientific">Candidatus Doudnabacteria bacterium RIFCSPHIGHO2_01_FULL_50_11</name>
    <dbReference type="NCBI Taxonomy" id="1817828"/>
    <lineage>
        <taxon>Bacteria</taxon>
        <taxon>Candidatus Doudnaibacteriota</taxon>
    </lineage>
</organism>
<name>A0A1F5PFT5_9BACT</name>
<proteinExistence type="predicted"/>
<comment type="caution">
    <text evidence="3">The sequence shown here is derived from an EMBL/GenBank/DDBJ whole genome shotgun (WGS) entry which is preliminary data.</text>
</comment>
<evidence type="ECO:0008006" key="5">
    <source>
        <dbReference type="Google" id="ProtNLM"/>
    </source>
</evidence>
<feature type="region of interest" description="Disordered" evidence="1">
    <location>
        <begin position="65"/>
        <end position="89"/>
    </location>
</feature>
<evidence type="ECO:0000256" key="1">
    <source>
        <dbReference type="SAM" id="MobiDB-lite"/>
    </source>
</evidence>
<reference evidence="3 4" key="1">
    <citation type="journal article" date="2016" name="Nat. Commun.">
        <title>Thousands of microbial genomes shed light on interconnected biogeochemical processes in an aquifer system.</title>
        <authorList>
            <person name="Anantharaman K."/>
            <person name="Brown C.T."/>
            <person name="Hug L.A."/>
            <person name="Sharon I."/>
            <person name="Castelle C.J."/>
            <person name="Probst A.J."/>
            <person name="Thomas B.C."/>
            <person name="Singh A."/>
            <person name="Wilkins M.J."/>
            <person name="Karaoz U."/>
            <person name="Brodie E.L."/>
            <person name="Williams K.H."/>
            <person name="Hubbard S.S."/>
            <person name="Banfield J.F."/>
        </authorList>
    </citation>
    <scope>NUCLEOTIDE SEQUENCE [LARGE SCALE GENOMIC DNA]</scope>
</reference>
<protein>
    <recommendedName>
        <fullName evidence="5">DUF2933 domain-containing protein</fullName>
    </recommendedName>
</protein>
<keyword evidence="2" id="KW-0812">Transmembrane</keyword>